<organism evidence="1">
    <name type="scientific">Tanacetum cinerariifolium</name>
    <name type="common">Dalmatian daisy</name>
    <name type="synonym">Chrysanthemum cinerariifolium</name>
    <dbReference type="NCBI Taxonomy" id="118510"/>
    <lineage>
        <taxon>Eukaryota</taxon>
        <taxon>Viridiplantae</taxon>
        <taxon>Streptophyta</taxon>
        <taxon>Embryophyta</taxon>
        <taxon>Tracheophyta</taxon>
        <taxon>Spermatophyta</taxon>
        <taxon>Magnoliopsida</taxon>
        <taxon>eudicotyledons</taxon>
        <taxon>Gunneridae</taxon>
        <taxon>Pentapetalae</taxon>
        <taxon>asterids</taxon>
        <taxon>campanulids</taxon>
        <taxon>Asterales</taxon>
        <taxon>Asteraceae</taxon>
        <taxon>Asteroideae</taxon>
        <taxon>Anthemideae</taxon>
        <taxon>Anthemidinae</taxon>
        <taxon>Tanacetum</taxon>
    </lineage>
</organism>
<accession>A0A6L2NCY8</accession>
<protein>
    <submittedName>
        <fullName evidence="1">Uncharacterized protein</fullName>
    </submittedName>
</protein>
<evidence type="ECO:0000313" key="1">
    <source>
        <dbReference type="EMBL" id="GEU83950.1"/>
    </source>
</evidence>
<comment type="caution">
    <text evidence="1">The sequence shown here is derived from an EMBL/GenBank/DDBJ whole genome shotgun (WGS) entry which is preliminary data.</text>
</comment>
<name>A0A6L2NCY8_TANCI</name>
<sequence>MVTFEILDKLMEVVDSSRLNDRMRVWFVQALAEEEAFAGFLRDWCAGLRKSISKSQQLIAELEVLGECRDDMASLDLLRENVARDSAKLDGLEQMLAGAHVGIHPKEGYVAKVNEDD</sequence>
<reference evidence="1" key="1">
    <citation type="journal article" date="2019" name="Sci. Rep.">
        <title>Draft genome of Tanacetum cinerariifolium, the natural source of mosquito coil.</title>
        <authorList>
            <person name="Yamashiro T."/>
            <person name="Shiraishi A."/>
            <person name="Satake H."/>
            <person name="Nakayama K."/>
        </authorList>
    </citation>
    <scope>NUCLEOTIDE SEQUENCE</scope>
</reference>
<dbReference type="AlphaFoldDB" id="A0A6L2NCY8"/>
<gene>
    <name evidence="1" type="ORF">Tci_055928</name>
</gene>
<dbReference type="EMBL" id="BKCJ010008784">
    <property type="protein sequence ID" value="GEU83950.1"/>
    <property type="molecule type" value="Genomic_DNA"/>
</dbReference>
<proteinExistence type="predicted"/>